<comment type="caution">
    <text evidence="9">The sequence shown here is derived from an EMBL/GenBank/DDBJ whole genome shotgun (WGS) entry which is preliminary data.</text>
</comment>
<feature type="binding site" evidence="6">
    <location>
        <position position="492"/>
    </location>
    <ligand>
        <name>Zn(2+)</name>
        <dbReference type="ChEBI" id="CHEBI:29105"/>
        <note>catalytic</note>
    </ligand>
</feature>
<feature type="binding site" evidence="6">
    <location>
        <position position="486"/>
    </location>
    <ligand>
        <name>Zn(2+)</name>
        <dbReference type="ChEBI" id="CHEBI:29105"/>
        <note>catalytic</note>
    </ligand>
</feature>
<evidence type="ECO:0000256" key="6">
    <source>
        <dbReference type="PROSITE-ProRule" id="PRU01031"/>
    </source>
</evidence>
<evidence type="ECO:0000313" key="9">
    <source>
        <dbReference type="EMBL" id="PSU30388.1"/>
    </source>
</evidence>
<keyword evidence="5 6" id="KW-0482">Metalloprotease</keyword>
<feature type="active site" evidence="6">
    <location>
        <position position="483"/>
    </location>
</feature>
<reference evidence="9 10" key="1">
    <citation type="submission" date="2018-03" db="EMBL/GenBank/DDBJ databases">
        <title>Whole genome sequencing of Histamine producing bacteria.</title>
        <authorList>
            <person name="Butler K."/>
        </authorList>
    </citation>
    <scope>NUCLEOTIDE SEQUENCE [LARGE SCALE GENOMIC DNA]</scope>
    <source>
        <strain evidence="9 10">BS2</strain>
    </source>
</reference>
<dbReference type="InterPro" id="IPR022218">
    <property type="entry name" value="TagA_dom"/>
</dbReference>
<evidence type="ECO:0000256" key="4">
    <source>
        <dbReference type="ARBA" id="ARBA00022833"/>
    </source>
</evidence>
<dbReference type="GO" id="GO:0004222">
    <property type="term" value="F:metalloendopeptidase activity"/>
    <property type="evidence" value="ECO:0007669"/>
    <property type="project" value="UniProtKB-UniRule"/>
</dbReference>
<evidence type="ECO:0000256" key="2">
    <source>
        <dbReference type="ARBA" id="ARBA00022723"/>
    </source>
</evidence>
<proteinExistence type="predicted"/>
<keyword evidence="3 6" id="KW-0378">Hydrolase</keyword>
<dbReference type="Proteomes" id="UP000240254">
    <property type="component" value="Unassembled WGS sequence"/>
</dbReference>
<comment type="cofactor">
    <cofactor evidence="6">
        <name>Zn(2+)</name>
        <dbReference type="ChEBI" id="CHEBI:29105"/>
    </cofactor>
    <text evidence="6">Binds 1 zinc ion per subunit.</text>
</comment>
<dbReference type="GO" id="GO:0006508">
    <property type="term" value="P:proteolysis"/>
    <property type="evidence" value="ECO:0007669"/>
    <property type="project" value="UniProtKB-UniRule"/>
</dbReference>
<dbReference type="InterPro" id="IPR051256">
    <property type="entry name" value="Dictomallein"/>
</dbReference>
<dbReference type="Pfam" id="PF10462">
    <property type="entry name" value="Peptidase_M66"/>
    <property type="match status" value="1"/>
</dbReference>
<evidence type="ECO:0000256" key="5">
    <source>
        <dbReference type="ARBA" id="ARBA00023049"/>
    </source>
</evidence>
<protein>
    <recommendedName>
        <fullName evidence="8">Peptidase M66 domain-containing protein</fullName>
    </recommendedName>
</protein>
<dbReference type="PANTHER" id="PTHR39540">
    <property type="match status" value="1"/>
</dbReference>
<evidence type="ECO:0000259" key="8">
    <source>
        <dbReference type="PROSITE" id="PS51694"/>
    </source>
</evidence>
<dbReference type="Pfam" id="PF12561">
    <property type="entry name" value="TagA"/>
    <property type="match status" value="1"/>
</dbReference>
<feature type="chain" id="PRO_5015692967" description="Peptidase M66 domain-containing protein" evidence="7">
    <location>
        <begin position="37"/>
        <end position="1099"/>
    </location>
</feature>
<dbReference type="PANTHER" id="PTHR39540:SF1">
    <property type="entry name" value="DICTOMALLEIN-1-RELATED"/>
    <property type="match status" value="1"/>
</dbReference>
<dbReference type="PROSITE" id="PS51694">
    <property type="entry name" value="PEPTIDASE_M66"/>
    <property type="match status" value="1"/>
</dbReference>
<dbReference type="Gene3D" id="3.30.160.280">
    <property type="match status" value="4"/>
</dbReference>
<accession>A0A2T3IPX0</accession>
<evidence type="ECO:0000313" key="10">
    <source>
        <dbReference type="Proteomes" id="UP000240254"/>
    </source>
</evidence>
<keyword evidence="2 6" id="KW-0479">Metal-binding</keyword>
<feature type="binding site" evidence="6">
    <location>
        <position position="482"/>
    </location>
    <ligand>
        <name>Zn(2+)</name>
        <dbReference type="ChEBI" id="CHEBI:29105"/>
        <note>catalytic</note>
    </ligand>
</feature>
<dbReference type="AlphaFoldDB" id="A0A2T3IPX0"/>
<evidence type="ECO:0000256" key="1">
    <source>
        <dbReference type="ARBA" id="ARBA00022670"/>
    </source>
</evidence>
<dbReference type="EMBL" id="PYMK01000004">
    <property type="protein sequence ID" value="PSU30388.1"/>
    <property type="molecule type" value="Genomic_DNA"/>
</dbReference>
<feature type="signal peptide" evidence="7">
    <location>
        <begin position="1"/>
        <end position="36"/>
    </location>
</feature>
<keyword evidence="7" id="KW-0732">Signal</keyword>
<evidence type="ECO:0000256" key="3">
    <source>
        <dbReference type="ARBA" id="ARBA00022801"/>
    </source>
</evidence>
<dbReference type="OrthoDB" id="6229465at2"/>
<dbReference type="InterPro" id="IPR019503">
    <property type="entry name" value="Peptidase_M66_dom"/>
</dbReference>
<name>A0A2T3IPX0_9GAMM</name>
<dbReference type="GO" id="GO:0046872">
    <property type="term" value="F:metal ion binding"/>
    <property type="evidence" value="ECO:0007669"/>
    <property type="project" value="UniProtKB-UniRule"/>
</dbReference>
<organism evidence="9 10">
    <name type="scientific">Photobacterium aquimaris</name>
    <dbReference type="NCBI Taxonomy" id="512643"/>
    <lineage>
        <taxon>Bacteria</taxon>
        <taxon>Pseudomonadati</taxon>
        <taxon>Pseudomonadota</taxon>
        <taxon>Gammaproteobacteria</taxon>
        <taxon>Vibrionales</taxon>
        <taxon>Vibrionaceae</taxon>
        <taxon>Photobacterium</taxon>
    </lineage>
</organism>
<sequence length="1099" mass="123986">MYINYGYHNQGLYMNIKPISLAVSALLCSYSGASFATSSTPTEAVQQLEQIKAKVLQRVVETQTLIADPTNIEIRNGQRFLKYNGYLYSITSNNLPSFMPFVDGFDYADRSAEAMFDFIQAPWKLVNQMDGVYIYNDQFGYNYMEHMDQDKQCNVQYLVGDKDLVSTATKDCLPYNAALIDAHGFIDDQPIVNHLNGDLAAQIRFIQNQTAEPSGNDEKDQQRIVSQREALLVLTPMVNHEPKSIELKIYKDGVLLESRQMTNPLKILESDRAKQDDRKDVIYSKRSFTTVLPWNWVEQGLSLQFETYTGLSGELAADDIDFAAPAHLDLPMIRIGMLTEPPAAKPLELKPAHYGSELFQRFPLASMTISHYLPIKLDKVVMSNGDIKTEYSDYASPGIHSGDMREDITKSLIQLGIANANYGVASSGANQWQADNYPAIVIGHSIGRYKNDKGEVGNYTHGLSGGNGMVLLADTTGNEVTHEIGHALSMGHYPGGYANATHGATTGWGYDAYRGYMADNLNWWSNVDGEYGYGDIMVTPYKTHYGYGTDPMGGGGFDSSTSSYPLFTGYSSKRIQHYLESKDYLDATSASGYSHWNAVTQQFEAVATTTKLKPVQQGVDVMTVVGFYDPQLTNTSYIYPALYGSSGNVYDLPQPVAGQCWATVTYGDNTQQIIGLEGARKNGGLSNKLHFNLARDRNPQTVTVECPQISLETIVRDELLTHYDQERFYAWGENNRWGEIGDVFEYHRNGRVELFALKTQSYWYFPESGDSNHQWEFIGYLDQIIADKQPTVDFDALGRVTVDSRTFVANTEYPAKAITIGKGLGYDLAIESQPLFTEQSDLENLDFETMNQFDLWVADRYGKGELNNGVTHKRKRAGAVYVHINTELNTRDYFLMKTITAGEFPTDHHSNHDWKYLGSAESYVNFDFNPLKLNRQNLSNIERVKNYFEQSALFTWDQRTTTTWDSSNSAVFINPTAEGVNEYFIQRTPAQGGEFPTNKASNRDWIYLADDNSLNQLILEMSTNQAVFEQLVLDWYKQDSFGNWGDNGQTGNVGDIFTYHFHDGKTHYYRLKTTSYGYFPWPSESPDPSNGHWQYISHY</sequence>
<keyword evidence="1 6" id="KW-0645">Protease</keyword>
<feature type="domain" description="Peptidase M66" evidence="8">
    <location>
        <begin position="327"/>
        <end position="585"/>
    </location>
</feature>
<evidence type="ECO:0000256" key="7">
    <source>
        <dbReference type="SAM" id="SignalP"/>
    </source>
</evidence>
<gene>
    <name evidence="9" type="ORF">CTM88_05100</name>
</gene>
<keyword evidence="4 6" id="KW-0862">Zinc</keyword>